<keyword evidence="3 4" id="KW-0131">Cell cycle</keyword>
<dbReference type="GO" id="GO:0000917">
    <property type="term" value="P:division septum assembly"/>
    <property type="evidence" value="ECO:0007669"/>
    <property type="project" value="UniProtKB-KW"/>
</dbReference>
<dbReference type="SUPFAM" id="SSF160537">
    <property type="entry name" value="SpoVG-like"/>
    <property type="match status" value="1"/>
</dbReference>
<reference evidence="5 6" key="1">
    <citation type="journal article" date="2016" name="Nat. Commun.">
        <title>Thousands of microbial genomes shed light on interconnected biogeochemical processes in an aquifer system.</title>
        <authorList>
            <person name="Anantharaman K."/>
            <person name="Brown C.T."/>
            <person name="Hug L.A."/>
            <person name="Sharon I."/>
            <person name="Castelle C.J."/>
            <person name="Probst A.J."/>
            <person name="Thomas B.C."/>
            <person name="Singh A."/>
            <person name="Wilkins M.J."/>
            <person name="Karaoz U."/>
            <person name="Brodie E.L."/>
            <person name="Williams K.H."/>
            <person name="Hubbard S.S."/>
            <person name="Banfield J.F."/>
        </authorList>
    </citation>
    <scope>NUCLEOTIDE SEQUENCE [LARGE SCALE GENOMIC DNA]</scope>
</reference>
<evidence type="ECO:0000313" key="5">
    <source>
        <dbReference type="EMBL" id="OGM03815.1"/>
    </source>
</evidence>
<dbReference type="Proteomes" id="UP000178735">
    <property type="component" value="Unassembled WGS sequence"/>
</dbReference>
<name>A0A1F7WP60_9BACT</name>
<evidence type="ECO:0000256" key="4">
    <source>
        <dbReference type="HAMAP-Rule" id="MF_00819"/>
    </source>
</evidence>
<dbReference type="PANTHER" id="PTHR38429:SF1">
    <property type="entry name" value="SEPTATION PROTEIN SPOVG-RELATED"/>
    <property type="match status" value="1"/>
</dbReference>
<sequence length="97" mass="10650">MNITEVRVRKVSGDGKLKAFASITIDNAFVVHDLKVIEGKKGFFVAMPSRKTTNGDYKDTAHPIITETREKIQSAVLSEFDKVKDLIDAPVITAAAM</sequence>
<keyword evidence="1 4" id="KW-0132">Cell division</keyword>
<dbReference type="PANTHER" id="PTHR38429">
    <property type="entry name" value="SEPTATION PROTEIN SPOVG-RELATED"/>
    <property type="match status" value="1"/>
</dbReference>
<evidence type="ECO:0000256" key="2">
    <source>
        <dbReference type="ARBA" id="ARBA00023210"/>
    </source>
</evidence>
<evidence type="ECO:0000313" key="6">
    <source>
        <dbReference type="Proteomes" id="UP000178735"/>
    </source>
</evidence>
<protein>
    <recommendedName>
        <fullName evidence="4">Putative septation protein SpoVG</fullName>
    </recommendedName>
</protein>
<gene>
    <name evidence="4" type="primary">spoVG</name>
    <name evidence="5" type="ORF">A2008_08530</name>
</gene>
<proteinExistence type="inferred from homology"/>
<comment type="function">
    <text evidence="4">Could be involved in septation.</text>
</comment>
<dbReference type="STRING" id="1817813.A2008_08530"/>
<evidence type="ECO:0000256" key="1">
    <source>
        <dbReference type="ARBA" id="ARBA00022618"/>
    </source>
</evidence>
<dbReference type="InterPro" id="IPR007170">
    <property type="entry name" value="SpoVG"/>
</dbReference>
<keyword evidence="2 4" id="KW-0717">Septation</keyword>
<dbReference type="InterPro" id="IPR036751">
    <property type="entry name" value="SpoVG_sf"/>
</dbReference>
<evidence type="ECO:0000256" key="3">
    <source>
        <dbReference type="ARBA" id="ARBA00023306"/>
    </source>
</evidence>
<dbReference type="Pfam" id="PF04026">
    <property type="entry name" value="SpoVG"/>
    <property type="match status" value="1"/>
</dbReference>
<dbReference type="HAMAP" id="MF_00819">
    <property type="entry name" value="SpoVG"/>
    <property type="match status" value="1"/>
</dbReference>
<accession>A0A1F7WP60</accession>
<dbReference type="EMBL" id="MGFH01000156">
    <property type="protein sequence ID" value="OGM03815.1"/>
    <property type="molecule type" value="Genomic_DNA"/>
</dbReference>
<organism evidence="5 6">
    <name type="scientific">Candidatus Wallbacteria bacterium GWC2_49_35</name>
    <dbReference type="NCBI Taxonomy" id="1817813"/>
    <lineage>
        <taxon>Bacteria</taxon>
        <taxon>Candidatus Walliibacteriota</taxon>
    </lineage>
</organism>
<dbReference type="Gene3D" id="3.30.1120.40">
    <property type="entry name" value="Stage V sporulation protein G"/>
    <property type="match status" value="1"/>
</dbReference>
<dbReference type="GO" id="GO:0030435">
    <property type="term" value="P:sporulation resulting in formation of a cellular spore"/>
    <property type="evidence" value="ECO:0007669"/>
    <property type="project" value="InterPro"/>
</dbReference>
<comment type="caution">
    <text evidence="5">The sequence shown here is derived from an EMBL/GenBank/DDBJ whole genome shotgun (WGS) entry which is preliminary data.</text>
</comment>
<dbReference type="NCBIfam" id="NF009749">
    <property type="entry name" value="PRK13259.1"/>
    <property type="match status" value="1"/>
</dbReference>
<comment type="similarity">
    <text evidence="4">Belongs to the SpoVG family.</text>
</comment>
<dbReference type="AlphaFoldDB" id="A0A1F7WP60"/>